<name>A0A2M6YUB4_9BACT</name>
<protein>
    <submittedName>
        <fullName evidence="1">Uncharacterized protein</fullName>
    </submittedName>
</protein>
<reference evidence="2" key="1">
    <citation type="submission" date="2017-09" db="EMBL/GenBank/DDBJ databases">
        <title>Depth-based differentiation of microbial function through sediment-hosted aquifers and enrichment of novel symbionts in the deep terrestrial subsurface.</title>
        <authorList>
            <person name="Probst A.J."/>
            <person name="Ladd B."/>
            <person name="Jarett J.K."/>
            <person name="Geller-Mcgrath D.E."/>
            <person name="Sieber C.M.K."/>
            <person name="Emerson J.B."/>
            <person name="Anantharaman K."/>
            <person name="Thomas B.C."/>
            <person name="Malmstrom R."/>
            <person name="Stieglmeier M."/>
            <person name="Klingl A."/>
            <person name="Woyke T."/>
            <person name="Ryan C.M."/>
            <person name="Banfield J.F."/>
        </authorList>
    </citation>
    <scope>NUCLEOTIDE SEQUENCE [LARGE SCALE GENOMIC DNA]</scope>
</reference>
<accession>A0A2M6YUB4</accession>
<comment type="caution">
    <text evidence="1">The sequence shown here is derived from an EMBL/GenBank/DDBJ whole genome shotgun (WGS) entry which is preliminary data.</text>
</comment>
<proteinExistence type="predicted"/>
<dbReference type="AlphaFoldDB" id="A0A2M6YUB4"/>
<gene>
    <name evidence="1" type="ORF">COT02_02550</name>
</gene>
<evidence type="ECO:0000313" key="1">
    <source>
        <dbReference type="EMBL" id="PIU37108.1"/>
    </source>
</evidence>
<sequence>MKPKIIALAKFTKIKSMPYLSETSVIVDEKKIPLGFVFGRDAFITMLEHIDDEFDKKVTDPKKYFDNPAGKLIDVIEEKLPLNTDFVNKLRLTISTTNNSDYISIDEIMKNIHV</sequence>
<dbReference type="Proteomes" id="UP000230184">
    <property type="component" value="Unassembled WGS sequence"/>
</dbReference>
<evidence type="ECO:0000313" key="2">
    <source>
        <dbReference type="Proteomes" id="UP000230184"/>
    </source>
</evidence>
<dbReference type="EMBL" id="PEWY01000068">
    <property type="protein sequence ID" value="PIU37108.1"/>
    <property type="molecule type" value="Genomic_DNA"/>
</dbReference>
<organism evidence="1 2">
    <name type="scientific">Candidatus Roizmanbacteria bacterium CG07_land_8_20_14_0_80_34_15</name>
    <dbReference type="NCBI Taxonomy" id="1974849"/>
    <lineage>
        <taxon>Bacteria</taxon>
        <taxon>Candidatus Roizmaniibacteriota</taxon>
    </lineage>
</organism>